<feature type="transmembrane region" description="Helical" evidence="6">
    <location>
        <begin position="249"/>
        <end position="270"/>
    </location>
</feature>
<evidence type="ECO:0000313" key="7">
    <source>
        <dbReference type="EMBL" id="CEO94884.1"/>
    </source>
</evidence>
<feature type="transmembrane region" description="Helical" evidence="6">
    <location>
        <begin position="328"/>
        <end position="351"/>
    </location>
</feature>
<feature type="transmembrane region" description="Helical" evidence="6">
    <location>
        <begin position="85"/>
        <end position="104"/>
    </location>
</feature>
<feature type="transmembrane region" description="Helical" evidence="6">
    <location>
        <begin position="193"/>
        <end position="213"/>
    </location>
</feature>
<comment type="subcellular location">
    <subcellularLocation>
        <location evidence="1">Membrane</location>
        <topology evidence="1">Multi-pass membrane protein</topology>
    </subcellularLocation>
</comment>
<dbReference type="EMBL" id="CDSF01000002">
    <property type="protein sequence ID" value="CEO94884.1"/>
    <property type="molecule type" value="Genomic_DNA"/>
</dbReference>
<feature type="transmembrane region" description="Helical" evidence="6">
    <location>
        <begin position="116"/>
        <end position="134"/>
    </location>
</feature>
<keyword evidence="8" id="KW-1185">Reference proteome</keyword>
<dbReference type="Gene3D" id="1.20.1250.20">
    <property type="entry name" value="MFS general substrate transporter like domains"/>
    <property type="match status" value="1"/>
</dbReference>
<protein>
    <recommendedName>
        <fullName evidence="9">Major facilitator superfamily (MFS) profile domain-containing protein</fullName>
    </recommendedName>
</protein>
<keyword evidence="2" id="KW-0813">Transport</keyword>
<reference evidence="7 8" key="1">
    <citation type="submission" date="2015-02" db="EMBL/GenBank/DDBJ databases">
        <authorList>
            <person name="Chooi Y.-H."/>
        </authorList>
    </citation>
    <scope>NUCLEOTIDE SEQUENCE [LARGE SCALE GENOMIC DNA]</scope>
    <source>
        <strain evidence="7">E3</strain>
    </source>
</reference>
<dbReference type="GO" id="GO:0008506">
    <property type="term" value="F:sucrose:proton symporter activity"/>
    <property type="evidence" value="ECO:0007669"/>
    <property type="project" value="TreeGrafter"/>
</dbReference>
<keyword evidence="5 6" id="KW-0472">Membrane</keyword>
<dbReference type="InterPro" id="IPR036259">
    <property type="entry name" value="MFS_trans_sf"/>
</dbReference>
<dbReference type="PANTHER" id="PTHR19432">
    <property type="entry name" value="SUGAR TRANSPORTER"/>
    <property type="match status" value="1"/>
</dbReference>
<sequence length="474" mass="50413">MSGGAERKQPWQKSYLFATLFSAMASSLAWAVQAGYSTPELLSLGLSRPLVGLVWLMGPFSGIIVQPLVGMLSDNCRSRFGRRRPVILCAACSTATALVLFSQASRIGQHLGDTSGTVALAVAIAAFMALDCSINAMMAPTRALVADIVPEEQQDEASAYISIHDGLGKATGYLLGSVNLEREVRGIGGELQIVYSIAALVLLVYCSITFFLATDDCGPCTAARDRPASGGGLSVVWRAFAAMPHLPPAAMRVFFVQFCNTFAWFSFMVYGTDYFGNHIYGGSAQAPIGSKAIILYEEGLRTGNFALFALSISSAVFSRFLMPATSKLGLVPVYIAAELMLMVGLLLMPIIRSSAMAVALYAAFGIPFAVSNTIPWMIVTREISSSPDAGLYSATFNLSQCLPQIITSALSGPVLIHFHDNTASVFVMSAVGASLAALLIVILIDEPPHESYRELSASVAWSDQGDASERSECA</sequence>
<name>A0A0G4II88_PLABS</name>
<evidence type="ECO:0000256" key="5">
    <source>
        <dbReference type="ARBA" id="ARBA00023136"/>
    </source>
</evidence>
<dbReference type="Pfam" id="PF07690">
    <property type="entry name" value="MFS_1"/>
    <property type="match status" value="1"/>
</dbReference>
<evidence type="ECO:0008006" key="9">
    <source>
        <dbReference type="Google" id="ProtNLM"/>
    </source>
</evidence>
<evidence type="ECO:0000256" key="1">
    <source>
        <dbReference type="ARBA" id="ARBA00004141"/>
    </source>
</evidence>
<feature type="transmembrane region" description="Helical" evidence="6">
    <location>
        <begin position="52"/>
        <end position="73"/>
    </location>
</feature>
<dbReference type="Proteomes" id="UP000039324">
    <property type="component" value="Unassembled WGS sequence"/>
</dbReference>
<dbReference type="AlphaFoldDB" id="A0A0G4II88"/>
<dbReference type="OrthoDB" id="28755at2759"/>
<feature type="transmembrane region" description="Helical" evidence="6">
    <location>
        <begin position="15"/>
        <end position="32"/>
    </location>
</feature>
<dbReference type="OMA" id="ATIFAHE"/>
<evidence type="ECO:0000256" key="4">
    <source>
        <dbReference type="ARBA" id="ARBA00022989"/>
    </source>
</evidence>
<dbReference type="GO" id="GO:0016020">
    <property type="term" value="C:membrane"/>
    <property type="evidence" value="ECO:0007669"/>
    <property type="project" value="UniProtKB-SubCell"/>
</dbReference>
<dbReference type="InterPro" id="IPR011701">
    <property type="entry name" value="MFS"/>
</dbReference>
<dbReference type="PANTHER" id="PTHR19432:SF35">
    <property type="entry name" value="SOLUTE CARRIER FAMILY 45 MEMBER 3 ISOFORM X1"/>
    <property type="match status" value="1"/>
</dbReference>
<keyword evidence="4 6" id="KW-1133">Transmembrane helix</keyword>
<dbReference type="SUPFAM" id="SSF103473">
    <property type="entry name" value="MFS general substrate transporter"/>
    <property type="match status" value="1"/>
</dbReference>
<proteinExistence type="predicted"/>
<feature type="transmembrane region" description="Helical" evidence="6">
    <location>
        <begin position="423"/>
        <end position="444"/>
    </location>
</feature>
<keyword evidence="3 6" id="KW-0812">Transmembrane</keyword>
<evidence type="ECO:0000313" key="8">
    <source>
        <dbReference type="Proteomes" id="UP000039324"/>
    </source>
</evidence>
<evidence type="ECO:0000256" key="6">
    <source>
        <dbReference type="SAM" id="Phobius"/>
    </source>
</evidence>
<evidence type="ECO:0000256" key="3">
    <source>
        <dbReference type="ARBA" id="ARBA00022692"/>
    </source>
</evidence>
<organism evidence="7 8">
    <name type="scientific">Plasmodiophora brassicae</name>
    <name type="common">Clubroot disease agent</name>
    <dbReference type="NCBI Taxonomy" id="37360"/>
    <lineage>
        <taxon>Eukaryota</taxon>
        <taxon>Sar</taxon>
        <taxon>Rhizaria</taxon>
        <taxon>Endomyxa</taxon>
        <taxon>Phytomyxea</taxon>
        <taxon>Plasmodiophorida</taxon>
        <taxon>Plasmodiophoridae</taxon>
        <taxon>Plasmodiophora</taxon>
    </lineage>
</organism>
<evidence type="ECO:0000256" key="2">
    <source>
        <dbReference type="ARBA" id="ARBA00022448"/>
    </source>
</evidence>
<accession>A0A0G4II88</accession>
<feature type="transmembrane region" description="Helical" evidence="6">
    <location>
        <begin position="358"/>
        <end position="378"/>
    </location>
</feature>
<gene>
    <name evidence="7" type="ORF">PBRA_003697</name>
</gene>
<feature type="transmembrane region" description="Helical" evidence="6">
    <location>
        <begin position="305"/>
        <end position="322"/>
    </location>
</feature>